<keyword evidence="2" id="KW-1185">Reference proteome</keyword>
<accession>A0AAW0RCV4</accession>
<comment type="caution">
    <text evidence="1">The sequence shown here is derived from an EMBL/GenBank/DDBJ whole genome shotgun (WGS) entry which is preliminary data.</text>
</comment>
<reference evidence="1 2" key="1">
    <citation type="submission" date="2023-01" db="EMBL/GenBank/DDBJ databases">
        <title>Analysis of 21 Apiospora genomes using comparative genomics revels a genus with tremendous synthesis potential of carbohydrate active enzymes and secondary metabolites.</title>
        <authorList>
            <person name="Sorensen T."/>
        </authorList>
    </citation>
    <scope>NUCLEOTIDE SEQUENCE [LARGE SCALE GENOMIC DNA]</scope>
    <source>
        <strain evidence="1 2">CBS 117206</strain>
    </source>
</reference>
<organism evidence="1 2">
    <name type="scientific">Apiospora kogelbergensis</name>
    <dbReference type="NCBI Taxonomy" id="1337665"/>
    <lineage>
        <taxon>Eukaryota</taxon>
        <taxon>Fungi</taxon>
        <taxon>Dikarya</taxon>
        <taxon>Ascomycota</taxon>
        <taxon>Pezizomycotina</taxon>
        <taxon>Sordariomycetes</taxon>
        <taxon>Xylariomycetidae</taxon>
        <taxon>Amphisphaeriales</taxon>
        <taxon>Apiosporaceae</taxon>
        <taxon>Apiospora</taxon>
    </lineage>
</organism>
<protein>
    <submittedName>
        <fullName evidence="1">Uncharacterized protein</fullName>
    </submittedName>
</protein>
<dbReference type="AlphaFoldDB" id="A0AAW0RCV4"/>
<name>A0AAW0RCV4_9PEZI</name>
<evidence type="ECO:0000313" key="2">
    <source>
        <dbReference type="Proteomes" id="UP001392437"/>
    </source>
</evidence>
<sequence>MLQIRLCHLASSSSGPIAPQAGAGDSSTRAGAVLVLLALWSASAHRAKENYTKAQPPPPMYTLRDLIANTYLLPHCICKQD</sequence>
<dbReference type="EMBL" id="JAQQWP010000001">
    <property type="protein sequence ID" value="KAK8132652.1"/>
    <property type="molecule type" value="Genomic_DNA"/>
</dbReference>
<dbReference type="Proteomes" id="UP001392437">
    <property type="component" value="Unassembled WGS sequence"/>
</dbReference>
<gene>
    <name evidence="1" type="ORF">PG999_000825</name>
</gene>
<evidence type="ECO:0000313" key="1">
    <source>
        <dbReference type="EMBL" id="KAK8132652.1"/>
    </source>
</evidence>
<proteinExistence type="predicted"/>